<sequence length="1114" mass="122644">MKKKGNKLYTFIGIALLLMVVGCIGSGIDNMAYGQTTDNYYTLNEYERLHQEGVERVVTLQEVLQEIEQSHNISFFYDDRLVEGKFIAVPEMKSDSLANFLGEMLSQKGLVYKKQTDRTYVIMEKSDWSADISIRQETISGTVTDAQSGETLPGVNILVKGTSTGASTDQSGNYELTVSSLQDTLVFTYIGYQREEIPINGREQLNIALQPQTIAGEELVVVGYGEQRKSDLTGSISSVSSDEINTYPSQGMTDAIQGKISGVQVQSVNGGEPGTGYRIRIRGGTSINAGSDPLYVVDGFPGSTPPPPQDIESIEVLKDASATAIYGARGANGVVLITTKQGYEGDTQIDLKLSNSFQQTTKRLDLLNASEFGSFMNDIHLNGGGDANDVPYPDASSLGEGTDWQEQIFRDGYLQNYQLSVSGGTDRINYYVSGNLYDQQGVIINSDYKRMSVLSNIDIQASEKFKIGGKLYFARSEQNGVRTQEGSSGTTGAGVISGAFKFEPTKGVYDENNEFTTSGIGDPHDNPYAVATQRESDNVDDRFEGNVFGEYSIVDDLILRVTAGANINNGRYGSFVPTTLVGGRNTGGSGAINAGKSTNFINENYLNYEHAFARVHTVNFSGGFSYQHYRSEGWNASNQNFISDSFSFWNLDGGSNFQSPSSYLSRWTLASWYGRLNYNFDDKYLLTFTGRYDGSSRFGKNNKWAFFPSGAVSWNISNEQFLEDSDVLSNLKLRASYGITGNTEIGTYQSLARFSPVFSTVGGQPVNAIRPTDVANNNLTWESTTQYDIGLDIGLLNDRIDITADYYHKKTEDLLYNIPLPEYSGYGTSLQNIGSIENKGFELSINSQNVTTEQFSWSTRLNISFNRNKIAELAGGDVKYSEAPGHMISTESQILREGEPVGSFYGWIFDGLYQEGDDFSAEPNKQPGDVKFRDINGDGTVNNSDQTIIGDPHPDYIWGFTNNFSYQNFDLSVFLQASAGNDMLNFTRMELLWMSGKSNQLAEATNRWTPNNTDTNIPRASSGRSAIVSSQWVEDGSYVRVKNISLGYNIPASVLGSRVRSARIYASGQNLLTFTDFSGYDPEVSYQNSNTNIGLNYASYPNIRSFTVGLDIGF</sequence>
<name>A0A1M5BLK8_9BACT</name>
<feature type="domain" description="TonB-dependent receptor plug" evidence="11">
    <location>
        <begin position="229"/>
        <end position="334"/>
    </location>
</feature>
<keyword evidence="13" id="KW-1185">Reference proteome</keyword>
<keyword evidence="5 9" id="KW-0798">TonB box</keyword>
<comment type="similarity">
    <text evidence="8 9">Belongs to the TonB-dependent receptor family.</text>
</comment>
<keyword evidence="4 8" id="KW-0812">Transmembrane</keyword>
<organism evidence="12 13">
    <name type="scientific">Fodinibius roseus</name>
    <dbReference type="NCBI Taxonomy" id="1194090"/>
    <lineage>
        <taxon>Bacteria</taxon>
        <taxon>Pseudomonadati</taxon>
        <taxon>Balneolota</taxon>
        <taxon>Balneolia</taxon>
        <taxon>Balneolales</taxon>
        <taxon>Balneolaceae</taxon>
        <taxon>Fodinibius</taxon>
    </lineage>
</organism>
<dbReference type="InterPro" id="IPR012910">
    <property type="entry name" value="Plug_dom"/>
</dbReference>
<keyword evidence="2 8" id="KW-0813">Transport</keyword>
<dbReference type="InterPro" id="IPR036942">
    <property type="entry name" value="Beta-barrel_TonB_sf"/>
</dbReference>
<keyword evidence="6 8" id="KW-0472">Membrane</keyword>
<keyword evidence="7 8" id="KW-0998">Cell outer membrane</keyword>
<comment type="subcellular location">
    <subcellularLocation>
        <location evidence="1 8">Cell outer membrane</location>
        <topology evidence="1 8">Multi-pass membrane protein</topology>
    </subcellularLocation>
</comment>
<dbReference type="EMBL" id="FQUS01000008">
    <property type="protein sequence ID" value="SHF43260.1"/>
    <property type="molecule type" value="Genomic_DNA"/>
</dbReference>
<dbReference type="NCBIfam" id="TIGR04057">
    <property type="entry name" value="SusC_RagA_signa"/>
    <property type="match status" value="1"/>
</dbReference>
<evidence type="ECO:0000259" key="10">
    <source>
        <dbReference type="Pfam" id="PF00593"/>
    </source>
</evidence>
<evidence type="ECO:0000313" key="13">
    <source>
        <dbReference type="Proteomes" id="UP000184041"/>
    </source>
</evidence>
<evidence type="ECO:0000256" key="5">
    <source>
        <dbReference type="ARBA" id="ARBA00023077"/>
    </source>
</evidence>
<dbReference type="Gene3D" id="2.40.170.20">
    <property type="entry name" value="TonB-dependent receptor, beta-barrel domain"/>
    <property type="match status" value="1"/>
</dbReference>
<evidence type="ECO:0000256" key="2">
    <source>
        <dbReference type="ARBA" id="ARBA00022448"/>
    </source>
</evidence>
<dbReference type="SUPFAM" id="SSF49464">
    <property type="entry name" value="Carboxypeptidase regulatory domain-like"/>
    <property type="match status" value="1"/>
</dbReference>
<dbReference type="Gene3D" id="2.170.130.10">
    <property type="entry name" value="TonB-dependent receptor, plug domain"/>
    <property type="match status" value="1"/>
</dbReference>
<dbReference type="OrthoDB" id="9768177at2"/>
<evidence type="ECO:0000313" key="12">
    <source>
        <dbReference type="EMBL" id="SHF43260.1"/>
    </source>
</evidence>
<dbReference type="Proteomes" id="UP000184041">
    <property type="component" value="Unassembled WGS sequence"/>
</dbReference>
<dbReference type="Gene3D" id="2.60.40.1120">
    <property type="entry name" value="Carboxypeptidase-like, regulatory domain"/>
    <property type="match status" value="1"/>
</dbReference>
<dbReference type="InterPro" id="IPR008969">
    <property type="entry name" value="CarboxyPept-like_regulatory"/>
</dbReference>
<dbReference type="InterPro" id="IPR023997">
    <property type="entry name" value="TonB-dep_OMP_SusC/RagA_CS"/>
</dbReference>
<dbReference type="Pfam" id="PF07715">
    <property type="entry name" value="Plug"/>
    <property type="match status" value="1"/>
</dbReference>
<dbReference type="InterPro" id="IPR039426">
    <property type="entry name" value="TonB-dep_rcpt-like"/>
</dbReference>
<evidence type="ECO:0000256" key="4">
    <source>
        <dbReference type="ARBA" id="ARBA00022692"/>
    </source>
</evidence>
<dbReference type="NCBIfam" id="TIGR04056">
    <property type="entry name" value="OMP_RagA_SusC"/>
    <property type="match status" value="1"/>
</dbReference>
<dbReference type="PROSITE" id="PS51257">
    <property type="entry name" value="PROKAR_LIPOPROTEIN"/>
    <property type="match status" value="1"/>
</dbReference>
<accession>A0A1M5BLK8</accession>
<evidence type="ECO:0000256" key="8">
    <source>
        <dbReference type="PROSITE-ProRule" id="PRU01360"/>
    </source>
</evidence>
<dbReference type="PROSITE" id="PS52016">
    <property type="entry name" value="TONB_DEPENDENT_REC_3"/>
    <property type="match status" value="1"/>
</dbReference>
<evidence type="ECO:0000259" key="11">
    <source>
        <dbReference type="Pfam" id="PF07715"/>
    </source>
</evidence>
<evidence type="ECO:0000256" key="3">
    <source>
        <dbReference type="ARBA" id="ARBA00022452"/>
    </source>
</evidence>
<dbReference type="Pfam" id="PF00593">
    <property type="entry name" value="TonB_dep_Rec_b-barrel"/>
    <property type="match status" value="1"/>
</dbReference>
<dbReference type="SUPFAM" id="SSF56935">
    <property type="entry name" value="Porins"/>
    <property type="match status" value="1"/>
</dbReference>
<evidence type="ECO:0000256" key="1">
    <source>
        <dbReference type="ARBA" id="ARBA00004571"/>
    </source>
</evidence>
<reference evidence="12 13" key="1">
    <citation type="submission" date="2016-11" db="EMBL/GenBank/DDBJ databases">
        <authorList>
            <person name="Jaros S."/>
            <person name="Januszkiewicz K."/>
            <person name="Wedrychowicz H."/>
        </authorList>
    </citation>
    <scope>NUCLEOTIDE SEQUENCE [LARGE SCALE GENOMIC DNA]</scope>
    <source>
        <strain evidence="12 13">DSM 21986</strain>
    </source>
</reference>
<keyword evidence="3 8" id="KW-1134">Transmembrane beta strand</keyword>
<dbReference type="STRING" id="1194090.SAMN05443144_108163"/>
<dbReference type="RefSeq" id="WP_073062939.1">
    <property type="nucleotide sequence ID" value="NZ_FQUS01000008.1"/>
</dbReference>
<proteinExistence type="inferred from homology"/>
<protein>
    <submittedName>
        <fullName evidence="12">TonB-linked outer membrane protein, SusC/RagA family</fullName>
    </submittedName>
</protein>
<gene>
    <name evidence="12" type="ORF">SAMN05443144_108163</name>
</gene>
<dbReference type="InterPro" id="IPR023996">
    <property type="entry name" value="TonB-dep_OMP_SusC/RagA"/>
</dbReference>
<dbReference type="InterPro" id="IPR000531">
    <property type="entry name" value="Beta-barrel_TonB"/>
</dbReference>
<evidence type="ECO:0000256" key="9">
    <source>
        <dbReference type="RuleBase" id="RU003357"/>
    </source>
</evidence>
<dbReference type="InterPro" id="IPR037066">
    <property type="entry name" value="Plug_dom_sf"/>
</dbReference>
<feature type="domain" description="TonB-dependent receptor-like beta-barrel" evidence="10">
    <location>
        <begin position="501"/>
        <end position="1071"/>
    </location>
</feature>
<dbReference type="GO" id="GO:0009279">
    <property type="term" value="C:cell outer membrane"/>
    <property type="evidence" value="ECO:0007669"/>
    <property type="project" value="UniProtKB-SubCell"/>
</dbReference>
<evidence type="ECO:0000256" key="7">
    <source>
        <dbReference type="ARBA" id="ARBA00023237"/>
    </source>
</evidence>
<dbReference type="AlphaFoldDB" id="A0A1M5BLK8"/>
<evidence type="ECO:0000256" key="6">
    <source>
        <dbReference type="ARBA" id="ARBA00023136"/>
    </source>
</evidence>
<dbReference type="Pfam" id="PF13715">
    <property type="entry name" value="CarbopepD_reg_2"/>
    <property type="match status" value="1"/>
</dbReference>